<feature type="region of interest" description="Disordered" evidence="1">
    <location>
        <begin position="206"/>
        <end position="274"/>
    </location>
</feature>
<evidence type="ECO:0000256" key="1">
    <source>
        <dbReference type="SAM" id="MobiDB-lite"/>
    </source>
</evidence>
<feature type="transmembrane region" description="Helical" evidence="2">
    <location>
        <begin position="63"/>
        <end position="80"/>
    </location>
</feature>
<dbReference type="AlphaFoldDB" id="A0A238ZAV6"/>
<name>A0A238ZAV6_9PSEU</name>
<evidence type="ECO:0000313" key="4">
    <source>
        <dbReference type="Proteomes" id="UP000198348"/>
    </source>
</evidence>
<keyword evidence="2" id="KW-0472">Membrane</keyword>
<keyword evidence="2" id="KW-1133">Transmembrane helix</keyword>
<feature type="compositionally biased region" description="Low complexity" evidence="1">
    <location>
        <begin position="227"/>
        <end position="261"/>
    </location>
</feature>
<reference evidence="3 4" key="1">
    <citation type="submission" date="2017-06" db="EMBL/GenBank/DDBJ databases">
        <authorList>
            <person name="Kim H.J."/>
            <person name="Triplett B.A."/>
        </authorList>
    </citation>
    <scope>NUCLEOTIDE SEQUENCE [LARGE SCALE GENOMIC DNA]</scope>
    <source>
        <strain evidence="3 4">DSM 45207</strain>
    </source>
</reference>
<evidence type="ECO:0000313" key="3">
    <source>
        <dbReference type="EMBL" id="SNR79923.1"/>
    </source>
</evidence>
<gene>
    <name evidence="3" type="ORF">SAMN06265360_12014</name>
</gene>
<keyword evidence="2" id="KW-0812">Transmembrane</keyword>
<dbReference type="Proteomes" id="UP000198348">
    <property type="component" value="Unassembled WGS sequence"/>
</dbReference>
<evidence type="ECO:0000256" key="2">
    <source>
        <dbReference type="SAM" id="Phobius"/>
    </source>
</evidence>
<protein>
    <submittedName>
        <fullName evidence="3">Uncharacterized protein</fullName>
    </submittedName>
</protein>
<sequence>MAKSSRGTRTRRARGDVMEMWQTPKQSWPALIMGVLIRWRVELLVLACLAVFVWWLHGRLEGLAFWAALVAPVAVVLVVPQSRRFVVARFWCVLDRHRIRTCLRTARVRTMNLDGSLPLMLWARPTKTGERIWVWTRAGSSAQELEAALGYVASACFAREAQLQRKRSMSTLVAINVIRRDPLEKASTVSSPLGAVSALVPGRARAGSSAEPVEPITAATVTPVPAPREASSPAAGSAPARTPSPANAASRAQSAGAGRPAVMAGGDDLSDYLD</sequence>
<dbReference type="EMBL" id="FZNW01000020">
    <property type="protein sequence ID" value="SNR79923.1"/>
    <property type="molecule type" value="Genomic_DNA"/>
</dbReference>
<dbReference type="RefSeq" id="WP_089302805.1">
    <property type="nucleotide sequence ID" value="NZ_FZNW01000020.1"/>
</dbReference>
<keyword evidence="4" id="KW-1185">Reference proteome</keyword>
<dbReference type="OrthoDB" id="5187095at2"/>
<organism evidence="3 4">
    <name type="scientific">Haloechinothrix alba</name>
    <dbReference type="NCBI Taxonomy" id="664784"/>
    <lineage>
        <taxon>Bacteria</taxon>
        <taxon>Bacillati</taxon>
        <taxon>Actinomycetota</taxon>
        <taxon>Actinomycetes</taxon>
        <taxon>Pseudonocardiales</taxon>
        <taxon>Pseudonocardiaceae</taxon>
        <taxon>Haloechinothrix</taxon>
    </lineage>
</organism>
<feature type="transmembrane region" description="Helical" evidence="2">
    <location>
        <begin position="39"/>
        <end position="57"/>
    </location>
</feature>
<proteinExistence type="predicted"/>
<accession>A0A238ZAV6</accession>